<feature type="binding site" description="axial binding residue" evidence="5">
    <location>
        <position position="240"/>
    </location>
    <ligand>
        <name>heme c</name>
        <dbReference type="ChEBI" id="CHEBI:61717"/>
        <label>2</label>
    </ligand>
    <ligandPart>
        <name>Fe</name>
        <dbReference type="ChEBI" id="CHEBI:18248"/>
    </ligandPart>
</feature>
<dbReference type="InterPro" id="IPR026259">
    <property type="entry name" value="MauG/Cytc_peroxidase"/>
</dbReference>
<comment type="caution">
    <text evidence="7">The sequence shown here is derived from an EMBL/GenBank/DDBJ whole genome shotgun (WGS) entry which is preliminary data.</text>
</comment>
<dbReference type="PROSITE" id="PS51257">
    <property type="entry name" value="PROKAR_LIPOPROTEIN"/>
    <property type="match status" value="1"/>
</dbReference>
<evidence type="ECO:0000259" key="6">
    <source>
        <dbReference type="Pfam" id="PF03150"/>
    </source>
</evidence>
<feature type="domain" description="Di-haem cytochrome c peroxidase" evidence="6">
    <location>
        <begin position="61"/>
        <end position="213"/>
    </location>
</feature>
<keyword evidence="8" id="KW-1185">Reference proteome</keyword>
<keyword evidence="5" id="KW-0408">Iron</keyword>
<evidence type="ECO:0000256" key="5">
    <source>
        <dbReference type="PIRSR" id="PIRSR000294-2"/>
    </source>
</evidence>
<dbReference type="OrthoDB" id="9805202at2"/>
<dbReference type="GO" id="GO:0020037">
    <property type="term" value="F:heme binding"/>
    <property type="evidence" value="ECO:0007669"/>
    <property type="project" value="InterPro"/>
</dbReference>
<dbReference type="GO" id="GO:0009055">
    <property type="term" value="F:electron transfer activity"/>
    <property type="evidence" value="ECO:0007669"/>
    <property type="project" value="InterPro"/>
</dbReference>
<sequence>MKLQSIIAIFLLISCSIFEKKKNDNDLVLGLILLSANNAYKWNLPPGFPVPTVPSENPMSEAKVALGRHLFYDKNLSQDRSLSCSGCHKQSLAFTDGRRFGIGITNEAHPRNSQNLGNAAYHPRLTWANPQMTTLEIQSRVPMFGESPIELGLINNDYLDRLKADTRYISLFNNAFGGAPGSISEQNVRFALASFQRSLITGNAPADKYAFQNQSNALNASQIRGFRIFNGEVAECFHCHGGFNYTDTVFHNQQPTSDIFYHNNGIYTKAEYDALSVNKRGLYEITLLESDQGKFRAPSLRNIGLTFPYMHDGSFMCDDSENPSITSGKTIRDCAVNALRKVVAHYESGGKSHPNKDSSFIRPFTLTAQERTDLVEFLLSLTDTDFINNPAHSNPF</sequence>
<dbReference type="Pfam" id="PF03150">
    <property type="entry name" value="CCP_MauG"/>
    <property type="match status" value="1"/>
</dbReference>
<dbReference type="InterPro" id="IPR004852">
    <property type="entry name" value="Di-haem_cyt_c_peroxidsae"/>
</dbReference>
<comment type="PTM">
    <text evidence="4">Binds 2 heme groups per subunit.</text>
</comment>
<dbReference type="GO" id="GO:0030313">
    <property type="term" value="C:cell envelope"/>
    <property type="evidence" value="ECO:0007669"/>
    <property type="project" value="UniProtKB-SubCell"/>
</dbReference>
<dbReference type="Gene3D" id="1.10.760.10">
    <property type="entry name" value="Cytochrome c-like domain"/>
    <property type="match status" value="2"/>
</dbReference>
<feature type="binding site" description="covalent" evidence="4">
    <location>
        <position position="239"/>
    </location>
    <ligand>
        <name>heme c</name>
        <dbReference type="ChEBI" id="CHEBI:61717"/>
        <label>2</label>
    </ligand>
</feature>
<accession>A0A2P2E472</accession>
<dbReference type="InterPro" id="IPR036909">
    <property type="entry name" value="Cyt_c-like_dom_sf"/>
</dbReference>
<dbReference type="SUPFAM" id="SSF46626">
    <property type="entry name" value="Cytochrome c"/>
    <property type="match status" value="2"/>
</dbReference>
<feature type="binding site" description="axial binding residue" evidence="5">
    <location>
        <position position="88"/>
    </location>
    <ligand>
        <name>heme c</name>
        <dbReference type="ChEBI" id="CHEBI:61717"/>
        <label>1</label>
    </ligand>
    <ligandPart>
        <name>Fe</name>
        <dbReference type="ChEBI" id="CHEBI:18248"/>
    </ligandPart>
</feature>
<name>A0A2P2E472_9LEPT</name>
<keyword evidence="4" id="KW-0349">Heme</keyword>
<evidence type="ECO:0000256" key="1">
    <source>
        <dbReference type="ARBA" id="ARBA00004196"/>
    </source>
</evidence>
<evidence type="ECO:0000256" key="4">
    <source>
        <dbReference type="PIRSR" id="PIRSR000294-1"/>
    </source>
</evidence>
<dbReference type="AlphaFoldDB" id="A0A2P2E472"/>
<evidence type="ECO:0000256" key="2">
    <source>
        <dbReference type="ARBA" id="ARBA00022729"/>
    </source>
</evidence>
<dbReference type="GO" id="GO:0046872">
    <property type="term" value="F:metal ion binding"/>
    <property type="evidence" value="ECO:0007669"/>
    <property type="project" value="UniProtKB-KW"/>
</dbReference>
<keyword evidence="2" id="KW-0732">Signal</keyword>
<dbReference type="Proteomes" id="UP000245133">
    <property type="component" value="Unassembled WGS sequence"/>
</dbReference>
<feature type="binding site" description="covalent" evidence="4">
    <location>
        <position position="236"/>
    </location>
    <ligand>
        <name>heme c</name>
        <dbReference type="ChEBI" id="CHEBI:61717"/>
        <label>2</label>
    </ligand>
</feature>
<gene>
    <name evidence="7" type="primary">mauG</name>
    <name evidence="7" type="ORF">LPTSP4_32100</name>
</gene>
<comment type="subcellular location">
    <subcellularLocation>
        <location evidence="1">Cell envelope</location>
    </subcellularLocation>
</comment>
<reference evidence="7 8" key="1">
    <citation type="submission" date="2018-02" db="EMBL/GenBank/DDBJ databases">
        <title>Novel Leptospira species isolated from soil and water in Japan.</title>
        <authorList>
            <person name="Nakao R."/>
            <person name="Masuzawa T."/>
        </authorList>
    </citation>
    <scope>NUCLEOTIDE SEQUENCE [LARGE SCALE GENOMIC DNA]</scope>
    <source>
        <strain evidence="7 8">YH101</strain>
    </source>
</reference>
<feature type="binding site" description="covalent" evidence="4">
    <location>
        <position position="87"/>
    </location>
    <ligand>
        <name>heme c</name>
        <dbReference type="ChEBI" id="CHEBI:61717"/>
        <label>1</label>
    </ligand>
</feature>
<dbReference type="InterPro" id="IPR051395">
    <property type="entry name" value="Cytochrome_c_Peroxidase/MauG"/>
</dbReference>
<protein>
    <submittedName>
        <fullName evidence="7">Cytochrome-c peroxidase</fullName>
    </submittedName>
</protein>
<feature type="binding site" description="covalent" evidence="4">
    <location>
        <position position="84"/>
    </location>
    <ligand>
        <name>heme c</name>
        <dbReference type="ChEBI" id="CHEBI:61717"/>
        <label>1</label>
    </ligand>
</feature>
<keyword evidence="5" id="KW-0479">Metal-binding</keyword>
<organism evidence="7 8">
    <name type="scientific">Leptospira ryugenii</name>
    <dbReference type="NCBI Taxonomy" id="1917863"/>
    <lineage>
        <taxon>Bacteria</taxon>
        <taxon>Pseudomonadati</taxon>
        <taxon>Spirochaetota</taxon>
        <taxon>Spirochaetia</taxon>
        <taxon>Leptospirales</taxon>
        <taxon>Leptospiraceae</taxon>
        <taxon>Leptospira</taxon>
    </lineage>
</organism>
<dbReference type="NCBIfam" id="TIGR04039">
    <property type="entry name" value="MXAN_0977_Heme2"/>
    <property type="match status" value="1"/>
</dbReference>
<keyword evidence="7" id="KW-0575">Peroxidase</keyword>
<dbReference type="InterPro" id="IPR023929">
    <property type="entry name" value="MbnH-like"/>
</dbReference>
<dbReference type="RefSeq" id="WP_108977983.1">
    <property type="nucleotide sequence ID" value="NZ_BFBB01000008.1"/>
</dbReference>
<keyword evidence="3" id="KW-0560">Oxidoreductase</keyword>
<evidence type="ECO:0000313" key="7">
    <source>
        <dbReference type="EMBL" id="GBF51672.1"/>
    </source>
</evidence>
<proteinExistence type="predicted"/>
<evidence type="ECO:0000256" key="3">
    <source>
        <dbReference type="ARBA" id="ARBA00023002"/>
    </source>
</evidence>
<dbReference type="PIRSF" id="PIRSF000294">
    <property type="entry name" value="Cytochrome-c_peroxidase"/>
    <property type="match status" value="1"/>
</dbReference>
<dbReference type="PANTHER" id="PTHR30600">
    <property type="entry name" value="CYTOCHROME C PEROXIDASE-RELATED"/>
    <property type="match status" value="1"/>
</dbReference>
<dbReference type="PANTHER" id="PTHR30600:SF14">
    <property type="entry name" value="CYTOCHROME C PEROXIDASE"/>
    <property type="match status" value="1"/>
</dbReference>
<dbReference type="EMBL" id="BFBB01000008">
    <property type="protein sequence ID" value="GBF51672.1"/>
    <property type="molecule type" value="Genomic_DNA"/>
</dbReference>
<comment type="cofactor">
    <cofactor evidence="4">
        <name>heme</name>
        <dbReference type="ChEBI" id="CHEBI:30413"/>
    </cofactor>
    <text evidence="4">Binds 2 heme groups.</text>
</comment>
<dbReference type="GO" id="GO:0004130">
    <property type="term" value="F:cytochrome-c peroxidase activity"/>
    <property type="evidence" value="ECO:0007669"/>
    <property type="project" value="TreeGrafter"/>
</dbReference>
<evidence type="ECO:0000313" key="8">
    <source>
        <dbReference type="Proteomes" id="UP000245133"/>
    </source>
</evidence>